<name>A0A2B4SDA5_STYPI</name>
<evidence type="ECO:0000313" key="3">
    <source>
        <dbReference type="Proteomes" id="UP000225706"/>
    </source>
</evidence>
<dbReference type="OrthoDB" id="5980666at2759"/>
<dbReference type="EMBL" id="LSMT01000112">
    <property type="protein sequence ID" value="PFX27033.1"/>
    <property type="molecule type" value="Genomic_DNA"/>
</dbReference>
<gene>
    <name evidence="2" type="ORF">AWC38_SpisGene8254</name>
</gene>
<protein>
    <submittedName>
        <fullName evidence="2">Uncharacterized protein</fullName>
    </submittedName>
</protein>
<feature type="region of interest" description="Disordered" evidence="1">
    <location>
        <begin position="33"/>
        <end position="76"/>
    </location>
</feature>
<keyword evidence="3" id="KW-1185">Reference proteome</keyword>
<evidence type="ECO:0000256" key="1">
    <source>
        <dbReference type="SAM" id="MobiDB-lite"/>
    </source>
</evidence>
<accession>A0A2B4SDA5</accession>
<feature type="compositionally biased region" description="Polar residues" evidence="1">
    <location>
        <begin position="66"/>
        <end position="76"/>
    </location>
</feature>
<feature type="compositionally biased region" description="Basic and acidic residues" evidence="1">
    <location>
        <begin position="33"/>
        <end position="57"/>
    </location>
</feature>
<reference evidence="3" key="1">
    <citation type="journal article" date="2017" name="bioRxiv">
        <title>Comparative analysis of the genomes of Stylophora pistillata and Acropora digitifera provides evidence for extensive differences between species of corals.</title>
        <authorList>
            <person name="Voolstra C.R."/>
            <person name="Li Y."/>
            <person name="Liew Y.J."/>
            <person name="Baumgarten S."/>
            <person name="Zoccola D."/>
            <person name="Flot J.-F."/>
            <person name="Tambutte S."/>
            <person name="Allemand D."/>
            <person name="Aranda M."/>
        </authorList>
    </citation>
    <scope>NUCLEOTIDE SEQUENCE [LARGE SCALE GENOMIC DNA]</scope>
</reference>
<proteinExistence type="predicted"/>
<comment type="caution">
    <text evidence="2">The sequence shown here is derived from an EMBL/GenBank/DDBJ whole genome shotgun (WGS) entry which is preliminary data.</text>
</comment>
<dbReference type="Proteomes" id="UP000225706">
    <property type="component" value="Unassembled WGS sequence"/>
</dbReference>
<sequence length="120" mass="14450">MAEAYHNEALRKQRIIEKKNAALARIAIRQQLEDDRRRSEEQRHRYEMAEKEHEKTRKRERYLNSMGRTSKNTQGVINANFVHMSEEKKNKICQRDLRHQERILRDSCLVMGQVNENFLA</sequence>
<dbReference type="AlphaFoldDB" id="A0A2B4SDA5"/>
<organism evidence="2 3">
    <name type="scientific">Stylophora pistillata</name>
    <name type="common">Smooth cauliflower coral</name>
    <dbReference type="NCBI Taxonomy" id="50429"/>
    <lineage>
        <taxon>Eukaryota</taxon>
        <taxon>Metazoa</taxon>
        <taxon>Cnidaria</taxon>
        <taxon>Anthozoa</taxon>
        <taxon>Hexacorallia</taxon>
        <taxon>Scleractinia</taxon>
        <taxon>Astrocoeniina</taxon>
        <taxon>Pocilloporidae</taxon>
        <taxon>Stylophora</taxon>
    </lineage>
</organism>
<evidence type="ECO:0000313" key="2">
    <source>
        <dbReference type="EMBL" id="PFX27033.1"/>
    </source>
</evidence>